<organism evidence="1">
    <name type="scientific">uncultured Chloroflexia bacterium</name>
    <dbReference type="NCBI Taxonomy" id="1672391"/>
    <lineage>
        <taxon>Bacteria</taxon>
        <taxon>Bacillati</taxon>
        <taxon>Chloroflexota</taxon>
        <taxon>Chloroflexia</taxon>
        <taxon>environmental samples</taxon>
    </lineage>
</organism>
<dbReference type="EMBL" id="CADCTR010000113">
    <property type="protein sequence ID" value="CAA9218728.1"/>
    <property type="molecule type" value="Genomic_DNA"/>
</dbReference>
<accession>A0A6J4HBH0</accession>
<gene>
    <name evidence="1" type="ORF">AVDCRST_MAG93-353</name>
</gene>
<reference evidence="1" key="1">
    <citation type="submission" date="2020-02" db="EMBL/GenBank/DDBJ databases">
        <authorList>
            <person name="Meier V. D."/>
        </authorList>
    </citation>
    <scope>NUCLEOTIDE SEQUENCE</scope>
    <source>
        <strain evidence="1">AVDCRST_MAG93</strain>
    </source>
</reference>
<dbReference type="AlphaFoldDB" id="A0A6J4HBH0"/>
<name>A0A6J4HBH0_9CHLR</name>
<protein>
    <submittedName>
        <fullName evidence="1">Uncharacterized protein</fullName>
    </submittedName>
</protein>
<proteinExistence type="predicted"/>
<sequence>MKVLRAILLGNQEPSVRSEAWRLLLQQDASCSDLWKDCGRKRAVVLREAAKVALTLHSELSHDGRLPLLRGSQLPASSACLVI</sequence>
<evidence type="ECO:0000313" key="1">
    <source>
        <dbReference type="EMBL" id="CAA9218728.1"/>
    </source>
</evidence>